<comment type="caution">
    <text evidence="1">The sequence shown here is derived from an EMBL/GenBank/DDBJ whole genome shotgun (WGS) entry which is preliminary data.</text>
</comment>
<dbReference type="InterPro" id="IPR036291">
    <property type="entry name" value="NAD(P)-bd_dom_sf"/>
</dbReference>
<dbReference type="EMBL" id="JAADJG010001223">
    <property type="protein sequence ID" value="KAF4420548.1"/>
    <property type="molecule type" value="Genomic_DNA"/>
</dbReference>
<dbReference type="Gene3D" id="3.40.50.720">
    <property type="entry name" value="NAD(P)-binding Rossmann-like Domain"/>
    <property type="match status" value="1"/>
</dbReference>
<sequence length="121" mass="13576">GQEIPKPLSPNPGYADVRDVARVAVFSVNHPEKSNRERFLLTSGLVPPQAAADILRKEYPKRQDIIKIGKPGEGYLSGYAFPQDRVLDTSKTVKVTGHEFIPVERSIIDTTKSLESFLWER</sequence>
<accession>A0A8H4JGL7</accession>
<organism evidence="1 2">
    <name type="scientific">Fusarium austroafricanum</name>
    <dbReference type="NCBI Taxonomy" id="2364996"/>
    <lineage>
        <taxon>Eukaryota</taxon>
        <taxon>Fungi</taxon>
        <taxon>Dikarya</taxon>
        <taxon>Ascomycota</taxon>
        <taxon>Pezizomycotina</taxon>
        <taxon>Sordariomycetes</taxon>
        <taxon>Hypocreomycetidae</taxon>
        <taxon>Hypocreales</taxon>
        <taxon>Nectriaceae</taxon>
        <taxon>Fusarium</taxon>
        <taxon>Fusarium concolor species complex</taxon>
    </lineage>
</organism>
<dbReference type="SUPFAM" id="SSF51735">
    <property type="entry name" value="NAD(P)-binding Rossmann-fold domains"/>
    <property type="match status" value="1"/>
</dbReference>
<feature type="non-terminal residue" evidence="1">
    <location>
        <position position="1"/>
    </location>
</feature>
<dbReference type="AlphaFoldDB" id="A0A8H4JGL7"/>
<keyword evidence="2" id="KW-1185">Reference proteome</keyword>
<gene>
    <name evidence="1" type="ORF">F53441_14381</name>
</gene>
<dbReference type="Proteomes" id="UP000605986">
    <property type="component" value="Unassembled WGS sequence"/>
</dbReference>
<proteinExistence type="predicted"/>
<reference evidence="1" key="1">
    <citation type="submission" date="2020-01" db="EMBL/GenBank/DDBJ databases">
        <title>Identification and distribution of gene clusters putatively required for synthesis of sphingolipid metabolism inhibitors in phylogenetically diverse species of the filamentous fungus Fusarium.</title>
        <authorList>
            <person name="Kim H.-S."/>
            <person name="Busman M."/>
            <person name="Brown D.W."/>
            <person name="Divon H."/>
            <person name="Uhlig S."/>
            <person name="Proctor R.H."/>
        </authorList>
    </citation>
    <scope>NUCLEOTIDE SEQUENCE</scope>
    <source>
        <strain evidence="1">NRRL 53441</strain>
    </source>
</reference>
<evidence type="ECO:0000313" key="2">
    <source>
        <dbReference type="Proteomes" id="UP000605986"/>
    </source>
</evidence>
<name>A0A8H4JGL7_9HYPO</name>
<protein>
    <submittedName>
        <fullName evidence="1">Uncharacterized protein</fullName>
    </submittedName>
</protein>
<evidence type="ECO:0000313" key="1">
    <source>
        <dbReference type="EMBL" id="KAF4420548.1"/>
    </source>
</evidence>
<dbReference type="OrthoDB" id="2735536at2759"/>